<dbReference type="Proteomes" id="UP000517916">
    <property type="component" value="Unassembled WGS sequence"/>
</dbReference>
<sequence length="677" mass="72010">MRPMLRPDAYFASLPEGAFWLTHDGPVLLSGDSIAQWVRRLAPHLDGENSLTDLLAGLSADRAEFVGGLVRTLLDRGVAREAPPTQLPPARLLAPFAAEVGFVDYYRDFAVSWFQRYRGTRTLVIGAGRSLAAAVNAALRSGLSRVTVAITDECPTDLSELESTAPTPTQGLAVLRNEHILSGEPDYRRLMHLLDGVRLVMQVSDRYVPTRADALARACVDSGALLVQAFVDGDGAWVGPLPLSGGTDRGAVWRRVLGPRAAGGEGPERPGSLATATMAAHLVHRVFCELTGATSLTDPAQRSVTRLDFSGPASSSHRVVPHPFGRPARALGIAEFHQMISVLATREPLSEEEFSVRAAKVVDGRVGPLLRLGERDFSQLPLNVCEAVLADPLGLVQGEEVSVTAAGHDFSTARHRAALRAFAAYSSMVVDPRLLYTDGGAGDGSDPDEGLARLVEGGHRGWLWGVSLVDGRPRQVEVRSVFPVLDTGSAQDVVYSGAAAGYSWQEAVLASLVGRCRELTLAALDRAVPLALDRCELDARGTHYLRLVAAAGRSLTVHDVTGELGVPTLVLSLDGTAVCCASALRFADALHEGLESALLACQAEIHRQPEYAPPKVDPLPLALVGAEPVGPRPDVDLATAVSALRRKGFTPVAVPLDHDPEMSGILPHVAQVVLLDD</sequence>
<name>A0ABR6BYT5_9PSEU</name>
<accession>A0ABR6BYT5</accession>
<reference evidence="2 3" key="1">
    <citation type="submission" date="2020-08" db="EMBL/GenBank/DDBJ databases">
        <title>Genomic Encyclopedia of Archaeal and Bacterial Type Strains, Phase II (KMG-II): from individual species to whole genera.</title>
        <authorList>
            <person name="Goeker M."/>
        </authorList>
    </citation>
    <scope>NUCLEOTIDE SEQUENCE [LARGE SCALE GENOMIC DNA]</scope>
    <source>
        <strain evidence="2 3">DSM 43850</strain>
    </source>
</reference>
<organism evidence="2 3">
    <name type="scientific">Kutzneria viridogrisea</name>
    <dbReference type="NCBI Taxonomy" id="47990"/>
    <lineage>
        <taxon>Bacteria</taxon>
        <taxon>Bacillati</taxon>
        <taxon>Actinomycetota</taxon>
        <taxon>Actinomycetes</taxon>
        <taxon>Pseudonocardiales</taxon>
        <taxon>Pseudonocardiaceae</taxon>
        <taxon>Kutzneria</taxon>
    </lineage>
</organism>
<proteinExistence type="predicted"/>
<dbReference type="RefSeq" id="WP_148309505.1">
    <property type="nucleotide sequence ID" value="NZ_BAAABQ010000072.1"/>
</dbReference>
<dbReference type="Gene3D" id="3.40.50.720">
    <property type="entry name" value="NAD(P)-binding Rossmann-like Domain"/>
    <property type="match status" value="1"/>
</dbReference>
<protein>
    <recommendedName>
        <fullName evidence="1">YcaO domain-containing protein</fullName>
    </recommendedName>
</protein>
<feature type="domain" description="YcaO" evidence="1">
    <location>
        <begin position="421"/>
        <end position="614"/>
    </location>
</feature>
<dbReference type="Pfam" id="PF02624">
    <property type="entry name" value="YcaO"/>
    <property type="match status" value="1"/>
</dbReference>
<evidence type="ECO:0000313" key="2">
    <source>
        <dbReference type="EMBL" id="MBA8932071.1"/>
    </source>
</evidence>
<keyword evidence="3" id="KW-1185">Reference proteome</keyword>
<evidence type="ECO:0000313" key="3">
    <source>
        <dbReference type="Proteomes" id="UP000517916"/>
    </source>
</evidence>
<comment type="caution">
    <text evidence="2">The sequence shown here is derived from an EMBL/GenBank/DDBJ whole genome shotgun (WGS) entry which is preliminary data.</text>
</comment>
<dbReference type="InterPro" id="IPR003776">
    <property type="entry name" value="YcaO-like_dom"/>
</dbReference>
<gene>
    <name evidence="2" type="ORF">BC739_009330</name>
</gene>
<dbReference type="EMBL" id="JACJID010000010">
    <property type="protein sequence ID" value="MBA8932071.1"/>
    <property type="molecule type" value="Genomic_DNA"/>
</dbReference>
<evidence type="ECO:0000259" key="1">
    <source>
        <dbReference type="Pfam" id="PF02624"/>
    </source>
</evidence>